<comment type="subcellular location">
    <subcellularLocation>
        <location evidence="1 11 13">Nucleus</location>
    </subcellularLocation>
</comment>
<protein>
    <recommendedName>
        <fullName evidence="19">Pathogenesis-related homeodomain protein</fullName>
    </recommendedName>
</protein>
<dbReference type="InterPro" id="IPR011011">
    <property type="entry name" value="Znf_FYVE_PHD"/>
</dbReference>
<gene>
    <name evidence="17" type="ORF">RND81_14G093900</name>
</gene>
<dbReference type="GO" id="GO:0008270">
    <property type="term" value="F:zinc ion binding"/>
    <property type="evidence" value="ECO:0007669"/>
    <property type="project" value="UniProtKB-KW"/>
</dbReference>
<dbReference type="SUPFAM" id="SSF46689">
    <property type="entry name" value="Homeodomain-like"/>
    <property type="match status" value="1"/>
</dbReference>
<dbReference type="SMART" id="SM00249">
    <property type="entry name" value="PHD"/>
    <property type="match status" value="1"/>
</dbReference>
<evidence type="ECO:0000313" key="17">
    <source>
        <dbReference type="EMBL" id="KAK9665155.1"/>
    </source>
</evidence>
<evidence type="ECO:0000313" key="18">
    <source>
        <dbReference type="Proteomes" id="UP001443914"/>
    </source>
</evidence>
<keyword evidence="18" id="KW-1185">Reference proteome</keyword>
<dbReference type="Pfam" id="PF00046">
    <property type="entry name" value="Homeodomain"/>
    <property type="match status" value="1"/>
</dbReference>
<keyword evidence="9" id="KW-0804">Transcription</keyword>
<evidence type="ECO:0000256" key="9">
    <source>
        <dbReference type="ARBA" id="ARBA00023163"/>
    </source>
</evidence>
<dbReference type="InterPro" id="IPR001965">
    <property type="entry name" value="Znf_PHD"/>
</dbReference>
<dbReference type="InterPro" id="IPR013083">
    <property type="entry name" value="Znf_RING/FYVE/PHD"/>
</dbReference>
<evidence type="ECO:0000256" key="14">
    <source>
        <dbReference type="SAM" id="MobiDB-lite"/>
    </source>
</evidence>
<evidence type="ECO:0000256" key="7">
    <source>
        <dbReference type="ARBA" id="ARBA00023125"/>
    </source>
</evidence>
<evidence type="ECO:0000256" key="6">
    <source>
        <dbReference type="ARBA" id="ARBA00023015"/>
    </source>
</evidence>
<feature type="domain" description="Homeobox" evidence="16">
    <location>
        <begin position="498"/>
        <end position="558"/>
    </location>
</feature>
<dbReference type="CDD" id="cd15504">
    <property type="entry name" value="PHD_PRHA_like"/>
    <property type="match status" value="1"/>
</dbReference>
<dbReference type="PROSITE" id="PS50071">
    <property type="entry name" value="HOMEOBOX_2"/>
    <property type="match status" value="1"/>
</dbReference>
<feature type="region of interest" description="Disordered" evidence="14">
    <location>
        <begin position="337"/>
        <end position="385"/>
    </location>
</feature>
<dbReference type="PANTHER" id="PTHR12628">
    <property type="entry name" value="POLYCOMB-LIKE TRANSCRIPTION FACTOR"/>
    <property type="match status" value="1"/>
</dbReference>
<keyword evidence="7 11" id="KW-0238">DNA-binding</keyword>
<evidence type="ECO:0000259" key="15">
    <source>
        <dbReference type="PROSITE" id="PS50016"/>
    </source>
</evidence>
<dbReference type="Pfam" id="PF00628">
    <property type="entry name" value="PHD"/>
    <property type="match status" value="1"/>
</dbReference>
<dbReference type="PROSITE" id="PS01359">
    <property type="entry name" value="ZF_PHD_1"/>
    <property type="match status" value="1"/>
</dbReference>
<dbReference type="GO" id="GO:0045814">
    <property type="term" value="P:negative regulation of gene expression, epigenetic"/>
    <property type="evidence" value="ECO:0007669"/>
    <property type="project" value="TreeGrafter"/>
</dbReference>
<dbReference type="SMART" id="SM00389">
    <property type="entry name" value="HOX"/>
    <property type="match status" value="1"/>
</dbReference>
<feature type="region of interest" description="Disordered" evidence="14">
    <location>
        <begin position="559"/>
        <end position="578"/>
    </location>
</feature>
<dbReference type="SUPFAM" id="SSF57903">
    <property type="entry name" value="FYVE/PHD zinc finger"/>
    <property type="match status" value="1"/>
</dbReference>
<dbReference type="InterPro" id="IPR045876">
    <property type="entry name" value="PRHA-like_PHD-finger"/>
</dbReference>
<dbReference type="GO" id="GO:0005634">
    <property type="term" value="C:nucleus"/>
    <property type="evidence" value="ECO:0007669"/>
    <property type="project" value="UniProtKB-SubCell"/>
</dbReference>
<dbReference type="InterPro" id="IPR019786">
    <property type="entry name" value="Zinc_finger_PHD-type_CS"/>
</dbReference>
<dbReference type="InterPro" id="IPR001356">
    <property type="entry name" value="HD"/>
</dbReference>
<dbReference type="GO" id="GO:0006355">
    <property type="term" value="P:regulation of DNA-templated transcription"/>
    <property type="evidence" value="ECO:0007669"/>
    <property type="project" value="UniProtKB-ARBA"/>
</dbReference>
<dbReference type="InterPro" id="IPR019787">
    <property type="entry name" value="Znf_PHD-finger"/>
</dbReference>
<keyword evidence="10 11" id="KW-0539">Nucleus</keyword>
<evidence type="ECO:0000256" key="1">
    <source>
        <dbReference type="ARBA" id="ARBA00004123"/>
    </source>
</evidence>
<dbReference type="EMBL" id="JBDFQZ010000014">
    <property type="protein sequence ID" value="KAK9665154.1"/>
    <property type="molecule type" value="Genomic_DNA"/>
</dbReference>
<evidence type="ECO:0000256" key="2">
    <source>
        <dbReference type="ARBA" id="ARBA00007427"/>
    </source>
</evidence>
<evidence type="ECO:0000256" key="10">
    <source>
        <dbReference type="ARBA" id="ARBA00023242"/>
    </source>
</evidence>
<evidence type="ECO:0000256" key="13">
    <source>
        <dbReference type="RuleBase" id="RU000682"/>
    </source>
</evidence>
<comment type="caution">
    <text evidence="17">The sequence shown here is derived from an EMBL/GenBank/DDBJ whole genome shotgun (WGS) entry which is preliminary data.</text>
</comment>
<organism evidence="17 18">
    <name type="scientific">Saponaria officinalis</name>
    <name type="common">Common soapwort</name>
    <name type="synonym">Lychnis saponaria</name>
    <dbReference type="NCBI Taxonomy" id="3572"/>
    <lineage>
        <taxon>Eukaryota</taxon>
        <taxon>Viridiplantae</taxon>
        <taxon>Streptophyta</taxon>
        <taxon>Embryophyta</taxon>
        <taxon>Tracheophyta</taxon>
        <taxon>Spermatophyta</taxon>
        <taxon>Magnoliopsida</taxon>
        <taxon>eudicotyledons</taxon>
        <taxon>Gunneridae</taxon>
        <taxon>Pentapetalae</taxon>
        <taxon>Caryophyllales</taxon>
        <taxon>Caryophyllaceae</taxon>
        <taxon>Caryophylleae</taxon>
        <taxon>Saponaria</taxon>
    </lineage>
</organism>
<name>A0AAW1GND0_SAPOF</name>
<dbReference type="EMBL" id="JBDFQZ010000014">
    <property type="protein sequence ID" value="KAK9665155.1"/>
    <property type="molecule type" value="Genomic_DNA"/>
</dbReference>
<dbReference type="InterPro" id="IPR009057">
    <property type="entry name" value="Homeodomain-like_sf"/>
</dbReference>
<keyword evidence="5" id="KW-0862">Zinc</keyword>
<keyword evidence="4 12" id="KW-0863">Zinc-finger</keyword>
<dbReference type="GO" id="GO:0003682">
    <property type="term" value="F:chromatin binding"/>
    <property type="evidence" value="ECO:0007669"/>
    <property type="project" value="TreeGrafter"/>
</dbReference>
<accession>A0AAW1GND0</accession>
<evidence type="ECO:0000256" key="12">
    <source>
        <dbReference type="PROSITE-ProRule" id="PRU00146"/>
    </source>
</evidence>
<comment type="similarity">
    <text evidence="2">Belongs to the PHD-associated homeobox family.</text>
</comment>
<keyword evidence="8 11" id="KW-0371">Homeobox</keyword>
<dbReference type="FunFam" id="3.30.40.10:FF:000270">
    <property type="entry name" value="pathogenesis-related homeodomain protein-like"/>
    <property type="match status" value="1"/>
</dbReference>
<feature type="domain" description="PHD-type" evidence="15">
    <location>
        <begin position="243"/>
        <end position="300"/>
    </location>
</feature>
<feature type="region of interest" description="Disordered" evidence="14">
    <location>
        <begin position="107"/>
        <end position="154"/>
    </location>
</feature>
<dbReference type="GO" id="GO:0043565">
    <property type="term" value="F:sequence-specific DNA binding"/>
    <property type="evidence" value="ECO:0007669"/>
    <property type="project" value="UniProtKB-ARBA"/>
</dbReference>
<feature type="compositionally biased region" description="Acidic residues" evidence="14">
    <location>
        <begin position="345"/>
        <end position="355"/>
    </location>
</feature>
<dbReference type="PANTHER" id="PTHR12628:SF10">
    <property type="entry name" value="HOMEOBOX DOMAIN-CONTAINING PROTEIN"/>
    <property type="match status" value="1"/>
</dbReference>
<proteinExistence type="inferred from homology"/>
<evidence type="ECO:0000259" key="16">
    <source>
        <dbReference type="PROSITE" id="PS50071"/>
    </source>
</evidence>
<dbReference type="Gene3D" id="1.10.10.60">
    <property type="entry name" value="Homeodomain-like"/>
    <property type="match status" value="1"/>
</dbReference>
<evidence type="ECO:0000256" key="3">
    <source>
        <dbReference type="ARBA" id="ARBA00022723"/>
    </source>
</evidence>
<dbReference type="CDD" id="cd00086">
    <property type="entry name" value="homeodomain"/>
    <property type="match status" value="1"/>
</dbReference>
<feature type="DNA-binding region" description="Homeobox" evidence="11">
    <location>
        <begin position="500"/>
        <end position="559"/>
    </location>
</feature>
<dbReference type="GO" id="GO:0010557">
    <property type="term" value="P:positive regulation of macromolecule biosynthetic process"/>
    <property type="evidence" value="ECO:0007669"/>
    <property type="project" value="UniProtKB-ARBA"/>
</dbReference>
<dbReference type="AlphaFoldDB" id="A0AAW1GND0"/>
<evidence type="ECO:0000256" key="8">
    <source>
        <dbReference type="ARBA" id="ARBA00023155"/>
    </source>
</evidence>
<dbReference type="PROSITE" id="PS50016">
    <property type="entry name" value="ZF_PHD_2"/>
    <property type="match status" value="1"/>
</dbReference>
<evidence type="ECO:0000256" key="5">
    <source>
        <dbReference type="ARBA" id="ARBA00022833"/>
    </source>
</evidence>
<dbReference type="Proteomes" id="UP001443914">
    <property type="component" value="Unassembled WGS sequence"/>
</dbReference>
<evidence type="ECO:0000256" key="11">
    <source>
        <dbReference type="PROSITE-ProRule" id="PRU00108"/>
    </source>
</evidence>
<keyword evidence="6" id="KW-0805">Transcription regulation</keyword>
<sequence length="729" mass="83384">METLMQMRTDLLKNVEKNRKLGICSQVIRQGDDPTISRLISLKKRNKINVKHTKLVESSKESKKIVCSKNENLLSLFKQLKKRSDLSKKLNRSSRFSNNVNIKSESLKKQCEGLQGDQSLSSRPKEKDGGGSQTESLKRKRKTKRRNDKVVRDEASQLQRRARYLLVKLKLEQSLIDAYTGEGWNGQSREKIKPENELQRAKKQLINCKLGIRDTVRQLDLLGSIGKIDESFISPDGSVHHEHIFCKKCQTQEVSEDNDIILCDGTCNCAFHQKCIDPPMATEDIPPEDEGWLCKYCDCKMDLLEAMNAHLGTQFSDACMWQDIFKEEALLSGAGLNDVNREQEWPDDDSDDNDYNPETGEIYSSSRCNAMDDSGSREESSTSSSSCSLESEVYWESGLSTESNEISSDKRHLHHNCVADCNDNDVISGPRKRSAVDYKKLYDEMFAKDVRNSDVVSEDEDWDPRKRRRRKKECAAASTLMTLCGSKVKPSDVQTLGESTRKPLSRIPEDILQKLREAFAENELPSRDVKKEISDLVGLEYKKVNKWFKNARYIALKNRKKERSPQYAAPNNSDTDIDKTVEPIVSKSSEPISSRTKQLKKVKWGDKLTTLICSAKKKHLKRTFLSNDKANVEPSDDMSLKDHLLYLKAKRRREKSGKLYSEHPPVVSPEIQMEQLCQTEGKVRKLKQVVSTFQKAMSDNLKDQPMEENHVVISRLQRSMRNKIVDLQD</sequence>
<keyword evidence="3" id="KW-0479">Metal-binding</keyword>
<evidence type="ECO:0008006" key="19">
    <source>
        <dbReference type="Google" id="ProtNLM"/>
    </source>
</evidence>
<feature type="compositionally biased region" description="Basic residues" evidence="14">
    <location>
        <begin position="138"/>
        <end position="147"/>
    </location>
</feature>
<evidence type="ECO:0000256" key="4">
    <source>
        <dbReference type="ARBA" id="ARBA00022771"/>
    </source>
</evidence>
<reference evidence="17 18" key="1">
    <citation type="submission" date="2024-03" db="EMBL/GenBank/DDBJ databases">
        <title>WGS assembly of Saponaria officinalis var. Norfolk2.</title>
        <authorList>
            <person name="Jenkins J."/>
            <person name="Shu S."/>
            <person name="Grimwood J."/>
            <person name="Barry K."/>
            <person name="Goodstein D."/>
            <person name="Schmutz J."/>
            <person name="Leebens-Mack J."/>
            <person name="Osbourn A."/>
        </authorList>
    </citation>
    <scope>NUCLEOTIDE SEQUENCE [LARGE SCALE GENOMIC DNA]</scope>
    <source>
        <strain evidence="18">cv. Norfolk2</strain>
        <strain evidence="17">JIC</strain>
        <tissue evidence="17">Leaf</tissue>
    </source>
</reference>
<dbReference type="Gene3D" id="3.30.40.10">
    <property type="entry name" value="Zinc/RING finger domain, C3HC4 (zinc finger)"/>
    <property type="match status" value="1"/>
</dbReference>